<evidence type="ECO:0000313" key="2">
    <source>
        <dbReference type="EMBL" id="ABL87919.1"/>
    </source>
</evidence>
<sequence length="204" mass="21667">MKRLVTMLVVSTAAVALLLFQLMLQSAHRGELGGPEPYVVGNAAITQAIYPYARHGGISPAPYIYVSTLTNLTLVAGFANVSLHNRSAVALSNTSIVDGFGAAYYVAISAGEVSGPPPWAVALGGAGVALYGYGLYLSLCRGPLCSWRRFKALRFLSAAAVATSLALLYVSPLYLALSIPGAWGIVHYYRARRRLVTWLSSTLT</sequence>
<organism evidence="2 3">
    <name type="scientific">Pyrobaculum islandicum (strain DSM 4184 / JCM 9189 / GEO3)</name>
    <dbReference type="NCBI Taxonomy" id="384616"/>
    <lineage>
        <taxon>Archaea</taxon>
        <taxon>Thermoproteota</taxon>
        <taxon>Thermoprotei</taxon>
        <taxon>Thermoproteales</taxon>
        <taxon>Thermoproteaceae</taxon>
        <taxon>Pyrobaculum</taxon>
    </lineage>
</organism>
<dbReference type="AlphaFoldDB" id="A1RSI7"/>
<dbReference type="EMBL" id="CP000504">
    <property type="protein sequence ID" value="ABL87919.1"/>
    <property type="molecule type" value="Genomic_DNA"/>
</dbReference>
<feature type="transmembrane region" description="Helical" evidence="1">
    <location>
        <begin position="152"/>
        <end position="169"/>
    </location>
</feature>
<protein>
    <submittedName>
        <fullName evidence="2">Uncharacterized protein</fullName>
    </submittedName>
</protein>
<dbReference type="RefSeq" id="WP_011762495.1">
    <property type="nucleotide sequence ID" value="NC_008701.1"/>
</dbReference>
<keyword evidence="1" id="KW-0472">Membrane</keyword>
<feature type="transmembrane region" description="Helical" evidence="1">
    <location>
        <begin position="119"/>
        <end position="140"/>
    </location>
</feature>
<keyword evidence="1" id="KW-0812">Transmembrane</keyword>
<feature type="transmembrane region" description="Helical" evidence="1">
    <location>
        <begin position="88"/>
        <end position="107"/>
    </location>
</feature>
<reference evidence="2" key="1">
    <citation type="submission" date="2006-12" db="EMBL/GenBank/DDBJ databases">
        <title>Complete sequence of Pyrobaculum islandicum DSM 4184.</title>
        <authorList>
            <person name="Copeland A."/>
            <person name="Lucas S."/>
            <person name="Lapidus A."/>
            <person name="Barry K."/>
            <person name="Detter J.C."/>
            <person name="Glavina del Rio T."/>
            <person name="Dalin E."/>
            <person name="Tice H."/>
            <person name="Pitluck S."/>
            <person name="Meincke L."/>
            <person name="Brettin T."/>
            <person name="Bruce D."/>
            <person name="Han C."/>
            <person name="Tapia R."/>
            <person name="Gilna P."/>
            <person name="Schmutz J."/>
            <person name="Larimer F."/>
            <person name="Land M."/>
            <person name="Hauser L."/>
            <person name="Kyrpides N."/>
            <person name="Mikhailova N."/>
            <person name="Cozen A.E."/>
            <person name="Fitz-Gibbon S.T."/>
            <person name="House C.H."/>
            <person name="Saltikov C."/>
            <person name="Lowe T."/>
            <person name="Richardson P."/>
        </authorList>
    </citation>
    <scope>NUCLEOTIDE SEQUENCE [LARGE SCALE GENOMIC DNA]</scope>
    <source>
        <strain evidence="2">DSM 4184</strain>
    </source>
</reference>
<feature type="transmembrane region" description="Helical" evidence="1">
    <location>
        <begin position="63"/>
        <end position="81"/>
    </location>
</feature>
<dbReference type="HOGENOM" id="CLU_1369574_0_0_2"/>
<gene>
    <name evidence="2" type="ordered locus">Pisl_0742</name>
</gene>
<dbReference type="OrthoDB" id="386077at2157"/>
<dbReference type="STRING" id="384616.Pisl_0742"/>
<evidence type="ECO:0000313" key="3">
    <source>
        <dbReference type="Proteomes" id="UP000002595"/>
    </source>
</evidence>
<keyword evidence="3" id="KW-1185">Reference proteome</keyword>
<dbReference type="Proteomes" id="UP000002595">
    <property type="component" value="Chromosome"/>
</dbReference>
<dbReference type="GeneID" id="4617796"/>
<keyword evidence="1" id="KW-1133">Transmembrane helix</keyword>
<name>A1RSI7_PYRIL</name>
<evidence type="ECO:0000256" key="1">
    <source>
        <dbReference type="SAM" id="Phobius"/>
    </source>
</evidence>
<dbReference type="eggNOG" id="arCOG06999">
    <property type="taxonomic scope" value="Archaea"/>
</dbReference>
<accession>A1RSI7</accession>
<dbReference type="KEGG" id="pis:Pisl_0742"/>
<proteinExistence type="predicted"/>